<dbReference type="EMBL" id="JBHSFI010000006">
    <property type="protein sequence ID" value="MFC4630473.1"/>
    <property type="molecule type" value="Genomic_DNA"/>
</dbReference>
<dbReference type="InterPro" id="IPR023214">
    <property type="entry name" value="HAD_sf"/>
</dbReference>
<keyword evidence="1" id="KW-0378">Hydrolase</keyword>
<dbReference type="Gene3D" id="3.30.1240.10">
    <property type="match status" value="1"/>
</dbReference>
<proteinExistence type="predicted"/>
<keyword evidence="2" id="KW-1185">Reference proteome</keyword>
<protein>
    <submittedName>
        <fullName evidence="1">HAD family hydrolase</fullName>
        <ecNumber evidence="1">3.1.3.-</ecNumber>
    </submittedName>
</protein>
<dbReference type="PANTHER" id="PTHR10000">
    <property type="entry name" value="PHOSPHOSERINE PHOSPHATASE"/>
    <property type="match status" value="1"/>
</dbReference>
<dbReference type="PANTHER" id="PTHR10000:SF8">
    <property type="entry name" value="HAD SUPERFAMILY HYDROLASE-LIKE, TYPE 3"/>
    <property type="match status" value="1"/>
</dbReference>
<dbReference type="EC" id="3.1.3.-" evidence="1"/>
<gene>
    <name evidence="1" type="ORF">ACFO6V_19670</name>
</gene>
<accession>A0ABV9HJS3</accession>
<dbReference type="SUPFAM" id="SSF56784">
    <property type="entry name" value="HAD-like"/>
    <property type="match status" value="1"/>
</dbReference>
<comment type="caution">
    <text evidence="1">The sequence shown here is derived from an EMBL/GenBank/DDBJ whole genome shotgun (WGS) entry which is preliminary data.</text>
</comment>
<evidence type="ECO:0000313" key="2">
    <source>
        <dbReference type="Proteomes" id="UP001596011"/>
    </source>
</evidence>
<dbReference type="RefSeq" id="WP_377138253.1">
    <property type="nucleotide sequence ID" value="NZ_JBHSFI010000006.1"/>
</dbReference>
<sequence length="292" mass="30480">MGRSDMETALTETTDVIRRRNVAHASKDEAHLIALDIDGTLTTSGSLEVSAETAAAVRASRMAGHHVVLASGRSLAGVMPIVRALGITNGWAVASNGAVIAFLNPGSDGYELDVSTDVQILDARLVITTALNARLSGLQIAVEEIGVGYYVDTVFPTGLLRGQQMLLPVHELQALASPRIVLRAPGVHTLIDPLRAVGLTATPADVDWIDVTGPNLSKAVALETVRRRLGVPAERTVAVGDSVNDIEALTWAARGVAMGGAPDHVRAVADEITGTLHEHGAAAVLRSIAVAR</sequence>
<dbReference type="PROSITE" id="PS01229">
    <property type="entry name" value="COF_2"/>
    <property type="match status" value="1"/>
</dbReference>
<dbReference type="InterPro" id="IPR036412">
    <property type="entry name" value="HAD-like_sf"/>
</dbReference>
<organism evidence="1 2">
    <name type="scientific">Promicromonospora alba</name>
    <dbReference type="NCBI Taxonomy" id="1616110"/>
    <lineage>
        <taxon>Bacteria</taxon>
        <taxon>Bacillati</taxon>
        <taxon>Actinomycetota</taxon>
        <taxon>Actinomycetes</taxon>
        <taxon>Micrococcales</taxon>
        <taxon>Promicromonosporaceae</taxon>
        <taxon>Promicromonospora</taxon>
    </lineage>
</organism>
<evidence type="ECO:0000313" key="1">
    <source>
        <dbReference type="EMBL" id="MFC4630473.1"/>
    </source>
</evidence>
<reference evidence="2" key="1">
    <citation type="journal article" date="2019" name="Int. J. Syst. Evol. Microbiol.">
        <title>The Global Catalogue of Microorganisms (GCM) 10K type strain sequencing project: providing services to taxonomists for standard genome sequencing and annotation.</title>
        <authorList>
            <consortium name="The Broad Institute Genomics Platform"/>
            <consortium name="The Broad Institute Genome Sequencing Center for Infectious Disease"/>
            <person name="Wu L."/>
            <person name="Ma J."/>
        </authorList>
    </citation>
    <scope>NUCLEOTIDE SEQUENCE [LARGE SCALE GENOMIC DNA]</scope>
    <source>
        <strain evidence="2">CCUG 42722</strain>
    </source>
</reference>
<dbReference type="Proteomes" id="UP001596011">
    <property type="component" value="Unassembled WGS sequence"/>
</dbReference>
<dbReference type="Gene3D" id="3.40.50.1000">
    <property type="entry name" value="HAD superfamily/HAD-like"/>
    <property type="match status" value="1"/>
</dbReference>
<dbReference type="Pfam" id="PF08282">
    <property type="entry name" value="Hydrolase_3"/>
    <property type="match status" value="2"/>
</dbReference>
<name>A0ABV9HJS3_9MICO</name>
<dbReference type="GO" id="GO:0016787">
    <property type="term" value="F:hydrolase activity"/>
    <property type="evidence" value="ECO:0007669"/>
    <property type="project" value="UniProtKB-KW"/>
</dbReference>